<gene>
    <name evidence="1" type="ORF">L195_g060201</name>
</gene>
<evidence type="ECO:0000313" key="2">
    <source>
        <dbReference type="Proteomes" id="UP000236291"/>
    </source>
</evidence>
<comment type="caution">
    <text evidence="1">The sequence shown here is derived from an EMBL/GenBank/DDBJ whole genome shotgun (WGS) entry which is preliminary data.</text>
</comment>
<dbReference type="EMBL" id="ASHM01136895">
    <property type="protein sequence ID" value="PNX60479.1"/>
    <property type="molecule type" value="Genomic_DNA"/>
</dbReference>
<reference evidence="1 2" key="1">
    <citation type="journal article" date="2014" name="Am. J. Bot.">
        <title>Genome assembly and annotation for red clover (Trifolium pratense; Fabaceae).</title>
        <authorList>
            <person name="Istvanek J."/>
            <person name="Jaros M."/>
            <person name="Krenek A."/>
            <person name="Repkova J."/>
        </authorList>
    </citation>
    <scope>NUCLEOTIDE SEQUENCE [LARGE SCALE GENOMIC DNA]</scope>
    <source>
        <strain evidence="2">cv. Tatra</strain>
        <tissue evidence="1">Young leaves</tissue>
    </source>
</reference>
<proteinExistence type="predicted"/>
<protein>
    <submittedName>
        <fullName evidence="1">Uncharacterized protein</fullName>
    </submittedName>
</protein>
<accession>A0A2K3K2F2</accession>
<dbReference type="AlphaFoldDB" id="A0A2K3K2F2"/>
<dbReference type="Proteomes" id="UP000236291">
    <property type="component" value="Unassembled WGS sequence"/>
</dbReference>
<sequence length="64" mass="6712">MLILESFVLHHDVVGVVVVVGHEVKLKGIGDDEDGLKGNKLMVNGNAQPLIVASVVLTAHNSKG</sequence>
<organism evidence="1 2">
    <name type="scientific">Trifolium pratense</name>
    <name type="common">Red clover</name>
    <dbReference type="NCBI Taxonomy" id="57577"/>
    <lineage>
        <taxon>Eukaryota</taxon>
        <taxon>Viridiplantae</taxon>
        <taxon>Streptophyta</taxon>
        <taxon>Embryophyta</taxon>
        <taxon>Tracheophyta</taxon>
        <taxon>Spermatophyta</taxon>
        <taxon>Magnoliopsida</taxon>
        <taxon>eudicotyledons</taxon>
        <taxon>Gunneridae</taxon>
        <taxon>Pentapetalae</taxon>
        <taxon>rosids</taxon>
        <taxon>fabids</taxon>
        <taxon>Fabales</taxon>
        <taxon>Fabaceae</taxon>
        <taxon>Papilionoideae</taxon>
        <taxon>50 kb inversion clade</taxon>
        <taxon>NPAAA clade</taxon>
        <taxon>Hologalegina</taxon>
        <taxon>IRL clade</taxon>
        <taxon>Trifolieae</taxon>
        <taxon>Trifolium</taxon>
    </lineage>
</organism>
<evidence type="ECO:0000313" key="1">
    <source>
        <dbReference type="EMBL" id="PNX60479.1"/>
    </source>
</evidence>
<reference evidence="1 2" key="2">
    <citation type="journal article" date="2017" name="Front. Plant Sci.">
        <title>Gene Classification and Mining of Molecular Markers Useful in Red Clover (Trifolium pratense) Breeding.</title>
        <authorList>
            <person name="Istvanek J."/>
            <person name="Dluhosova J."/>
            <person name="Dluhos P."/>
            <person name="Patkova L."/>
            <person name="Nedelnik J."/>
            <person name="Repkova J."/>
        </authorList>
    </citation>
    <scope>NUCLEOTIDE SEQUENCE [LARGE SCALE GENOMIC DNA]</scope>
    <source>
        <strain evidence="2">cv. Tatra</strain>
        <tissue evidence="1">Young leaves</tissue>
    </source>
</reference>
<name>A0A2K3K2F2_TRIPR</name>